<dbReference type="AlphaFoldDB" id="A0A0N5CUZ9"/>
<protein>
    <submittedName>
        <fullName evidence="5">PRKG1_interact domain-containing protein</fullName>
    </submittedName>
</protein>
<evidence type="ECO:0000313" key="3">
    <source>
        <dbReference type="EMBL" id="VDN01164.1"/>
    </source>
</evidence>
<reference evidence="3 4" key="2">
    <citation type="submission" date="2018-11" db="EMBL/GenBank/DDBJ databases">
        <authorList>
            <consortium name="Pathogen Informatics"/>
        </authorList>
    </citation>
    <scope>NUCLEOTIDE SEQUENCE [LARGE SCALE GENOMIC DNA]</scope>
</reference>
<evidence type="ECO:0000256" key="2">
    <source>
        <dbReference type="SAM" id="MobiDB-lite"/>
    </source>
</evidence>
<organism evidence="5">
    <name type="scientific">Thelazia callipaeda</name>
    <name type="common">Oriental eyeworm</name>
    <name type="synonym">Parasitic nematode</name>
    <dbReference type="NCBI Taxonomy" id="103827"/>
    <lineage>
        <taxon>Eukaryota</taxon>
        <taxon>Metazoa</taxon>
        <taxon>Ecdysozoa</taxon>
        <taxon>Nematoda</taxon>
        <taxon>Chromadorea</taxon>
        <taxon>Rhabditida</taxon>
        <taxon>Spirurina</taxon>
        <taxon>Spiruromorpha</taxon>
        <taxon>Thelazioidea</taxon>
        <taxon>Thelaziidae</taxon>
        <taxon>Thelazia</taxon>
    </lineage>
</organism>
<keyword evidence="1" id="KW-0175">Coiled coil</keyword>
<dbReference type="Proteomes" id="UP000276776">
    <property type="component" value="Unassembled WGS sequence"/>
</dbReference>
<proteinExistence type="predicted"/>
<keyword evidence="4" id="KW-1185">Reference proteome</keyword>
<feature type="coiled-coil region" evidence="1">
    <location>
        <begin position="65"/>
        <end position="113"/>
    </location>
</feature>
<sequence>MTLKESAVVVPERDNPESSQPAQTSLRTVTNLRFQPEPFVNVPPNAGVNIGNNAAKPAVCMPIHDENLEKRYRELVNANAQLSKEVDNFRIMTIKLKEENDRLKYEIDRIRNTRGTHLKMGILLI</sequence>
<evidence type="ECO:0000256" key="1">
    <source>
        <dbReference type="SAM" id="Coils"/>
    </source>
</evidence>
<dbReference type="WBParaSite" id="TCLT_0000411401-mRNA-1">
    <property type="protein sequence ID" value="TCLT_0000411401-mRNA-1"/>
    <property type="gene ID" value="TCLT_0000411401"/>
</dbReference>
<evidence type="ECO:0000313" key="5">
    <source>
        <dbReference type="WBParaSite" id="TCLT_0000411401-mRNA-1"/>
    </source>
</evidence>
<gene>
    <name evidence="3" type="ORF">TCLT_LOCUS4103</name>
</gene>
<evidence type="ECO:0000313" key="4">
    <source>
        <dbReference type="Proteomes" id="UP000276776"/>
    </source>
</evidence>
<name>A0A0N5CUZ9_THECL</name>
<reference evidence="5" key="1">
    <citation type="submission" date="2017-02" db="UniProtKB">
        <authorList>
            <consortium name="WormBaseParasite"/>
        </authorList>
    </citation>
    <scope>IDENTIFICATION</scope>
</reference>
<feature type="region of interest" description="Disordered" evidence="2">
    <location>
        <begin position="1"/>
        <end position="24"/>
    </location>
</feature>
<dbReference type="EMBL" id="UYYF01004276">
    <property type="protein sequence ID" value="VDN01164.1"/>
    <property type="molecule type" value="Genomic_DNA"/>
</dbReference>
<accession>A0A0N5CUZ9</accession>